<dbReference type="InterPro" id="IPR051472">
    <property type="entry name" value="T3SS_Stator/FliH"/>
</dbReference>
<dbReference type="InterPro" id="IPR018035">
    <property type="entry name" value="Flagellar_FliH/T3SS_HrpE"/>
</dbReference>
<protein>
    <recommendedName>
        <fullName evidence="3">Flagellar assembly protein FliH</fullName>
    </recommendedName>
</protein>
<keyword evidence="4" id="KW-0813">Transport</keyword>
<dbReference type="Pfam" id="PF02108">
    <property type="entry name" value="FliH"/>
    <property type="match status" value="1"/>
</dbReference>
<dbReference type="KEGG" id="kak:Kalk_11220"/>
<evidence type="ECO:0000256" key="2">
    <source>
        <dbReference type="ARBA" id="ARBA00006602"/>
    </source>
</evidence>
<keyword evidence="5" id="KW-1005">Bacterial flagellum biogenesis</keyword>
<accession>A0A2K9LL20</accession>
<evidence type="ECO:0000256" key="7">
    <source>
        <dbReference type="ARBA" id="ARBA00023225"/>
    </source>
</evidence>
<dbReference type="PANTHER" id="PTHR34982:SF1">
    <property type="entry name" value="FLAGELLAR ASSEMBLY PROTEIN FLIH"/>
    <property type="match status" value="1"/>
</dbReference>
<dbReference type="InterPro" id="IPR038495">
    <property type="entry name" value="ATPase_E_C"/>
</dbReference>
<dbReference type="GO" id="GO:0015031">
    <property type="term" value="P:protein transport"/>
    <property type="evidence" value="ECO:0007669"/>
    <property type="project" value="UniProtKB-KW"/>
</dbReference>
<dbReference type="SUPFAM" id="SSF160527">
    <property type="entry name" value="V-type ATPase subunit E-like"/>
    <property type="match status" value="1"/>
</dbReference>
<dbReference type="PANTHER" id="PTHR34982">
    <property type="entry name" value="YOP PROTEINS TRANSLOCATION PROTEIN L"/>
    <property type="match status" value="1"/>
</dbReference>
<keyword evidence="12" id="KW-1185">Reference proteome</keyword>
<evidence type="ECO:0000256" key="9">
    <source>
        <dbReference type="SAM" id="MobiDB-lite"/>
    </source>
</evidence>
<dbReference type="EMBL" id="CP022684">
    <property type="protein sequence ID" value="AUM12960.1"/>
    <property type="molecule type" value="Genomic_DNA"/>
</dbReference>
<keyword evidence="7" id="KW-1006">Bacterial flagellum protein export</keyword>
<evidence type="ECO:0000313" key="12">
    <source>
        <dbReference type="Proteomes" id="UP000235116"/>
    </source>
</evidence>
<evidence type="ECO:0000256" key="8">
    <source>
        <dbReference type="SAM" id="Coils"/>
    </source>
</evidence>
<dbReference type="Proteomes" id="UP000235116">
    <property type="component" value="Chromosome"/>
</dbReference>
<evidence type="ECO:0000256" key="5">
    <source>
        <dbReference type="ARBA" id="ARBA00022795"/>
    </source>
</evidence>
<dbReference type="AlphaFoldDB" id="A0A2K9LL20"/>
<evidence type="ECO:0000256" key="6">
    <source>
        <dbReference type="ARBA" id="ARBA00022927"/>
    </source>
</evidence>
<proteinExistence type="inferred from homology"/>
<feature type="coiled-coil region" evidence="8">
    <location>
        <begin position="78"/>
        <end position="112"/>
    </location>
</feature>
<feature type="region of interest" description="Disordered" evidence="9">
    <location>
        <begin position="17"/>
        <end position="46"/>
    </location>
</feature>
<dbReference type="OrthoDB" id="6193622at2"/>
<dbReference type="Gene3D" id="3.30.2320.30">
    <property type="entry name" value="ATP synthase, E subunit, C-terminal"/>
    <property type="match status" value="1"/>
</dbReference>
<name>A0A2K9LL20_9GAMM</name>
<dbReference type="RefSeq" id="WP_101894339.1">
    <property type="nucleotide sequence ID" value="NZ_CP022684.1"/>
</dbReference>
<feature type="domain" description="Flagellar assembly protein FliH/Type III secretion system HrpE" evidence="10">
    <location>
        <begin position="142"/>
        <end position="262"/>
    </location>
</feature>
<keyword evidence="8" id="KW-0175">Coiled coil</keyword>
<evidence type="ECO:0000313" key="11">
    <source>
        <dbReference type="EMBL" id="AUM12960.1"/>
    </source>
</evidence>
<dbReference type="GO" id="GO:0005829">
    <property type="term" value="C:cytosol"/>
    <property type="evidence" value="ECO:0007669"/>
    <property type="project" value="TreeGrafter"/>
</dbReference>
<comment type="similarity">
    <text evidence="2">Belongs to the FliH family.</text>
</comment>
<gene>
    <name evidence="11" type="ORF">Kalk_11220</name>
</gene>
<dbReference type="GO" id="GO:0044781">
    <property type="term" value="P:bacterial-type flagellum organization"/>
    <property type="evidence" value="ECO:0007669"/>
    <property type="project" value="UniProtKB-KW"/>
</dbReference>
<sequence>MNDTRVIRSAVVQGVRKIGSSSHYGQGTDHKSTQNHTPASETDDDSVQLERFSYDASNQVSSDKTELDSELLYSQRMIDSLRSEVEEKMRIIDELERKISTIELNALKVESEIESVRKSAQEHGYADGLKLAEDEMRNKLGEVGESIATFRKSFDFASSSIKNLAVELVFASLSKIFGEEYTKDSVVIALVKRSIESIRNPIKLTIRLNERDCKFILPYVDELEKELGFTCDVVADVRVKFGGCILETESGSFDARMESQLQIIKESLRNAIEHG</sequence>
<evidence type="ECO:0000256" key="4">
    <source>
        <dbReference type="ARBA" id="ARBA00022448"/>
    </source>
</evidence>
<organism evidence="11 12">
    <name type="scientific">Ketobacter alkanivorans</name>
    <dbReference type="NCBI Taxonomy" id="1917421"/>
    <lineage>
        <taxon>Bacteria</taxon>
        <taxon>Pseudomonadati</taxon>
        <taxon>Pseudomonadota</taxon>
        <taxon>Gammaproteobacteria</taxon>
        <taxon>Pseudomonadales</taxon>
        <taxon>Ketobacteraceae</taxon>
        <taxon>Ketobacter</taxon>
    </lineage>
</organism>
<comment type="function">
    <text evidence="1">Needed for flagellar regrowth and assembly.</text>
</comment>
<evidence type="ECO:0000259" key="10">
    <source>
        <dbReference type="Pfam" id="PF02108"/>
    </source>
</evidence>
<evidence type="ECO:0000256" key="1">
    <source>
        <dbReference type="ARBA" id="ARBA00003041"/>
    </source>
</evidence>
<evidence type="ECO:0000256" key="3">
    <source>
        <dbReference type="ARBA" id="ARBA00016507"/>
    </source>
</evidence>
<keyword evidence="6" id="KW-0653">Protein transport</keyword>
<reference evidence="12" key="1">
    <citation type="submission" date="2017-08" db="EMBL/GenBank/DDBJ databases">
        <title>Direct submision.</title>
        <authorList>
            <person name="Kim S.-J."/>
            <person name="Rhee S.-K."/>
        </authorList>
    </citation>
    <scope>NUCLEOTIDE SEQUENCE [LARGE SCALE GENOMIC DNA]</scope>
    <source>
        <strain evidence="12">GI5</strain>
    </source>
</reference>